<organism evidence="1 2">
    <name type="scientific">Flemingia macrophylla</name>
    <dbReference type="NCBI Taxonomy" id="520843"/>
    <lineage>
        <taxon>Eukaryota</taxon>
        <taxon>Viridiplantae</taxon>
        <taxon>Streptophyta</taxon>
        <taxon>Embryophyta</taxon>
        <taxon>Tracheophyta</taxon>
        <taxon>Spermatophyta</taxon>
        <taxon>Magnoliopsida</taxon>
        <taxon>eudicotyledons</taxon>
        <taxon>Gunneridae</taxon>
        <taxon>Pentapetalae</taxon>
        <taxon>rosids</taxon>
        <taxon>fabids</taxon>
        <taxon>Fabales</taxon>
        <taxon>Fabaceae</taxon>
        <taxon>Papilionoideae</taxon>
        <taxon>50 kb inversion clade</taxon>
        <taxon>NPAAA clade</taxon>
        <taxon>indigoferoid/millettioid clade</taxon>
        <taxon>Phaseoleae</taxon>
        <taxon>Flemingia</taxon>
    </lineage>
</organism>
<accession>A0ABD1LTG2</accession>
<keyword evidence="2" id="KW-1185">Reference proteome</keyword>
<dbReference type="PANTHER" id="PTHR45950">
    <property type="entry name" value="HOMEOBOX-LEUCINE ZIPPER PROTEIN ATHB-14"/>
    <property type="match status" value="1"/>
</dbReference>
<dbReference type="AlphaFoldDB" id="A0ABD1LTG2"/>
<sequence>MPRTLHFPPRLLTPSRDLIERHQQRHWPLASPFTSPLPTSPPPIHYPSSPFTPIATATLSVTPIATTTATATTTTSRPVHLSPHLSIFSMFPSRHYLCWPLTPIVTATLSITPIATATPTASALNLSPFDVAEILKDRPSWFRDCRAVVDVLNVLAHKNGGTIELLYMRVKRLGDYE</sequence>
<comment type="caution">
    <text evidence="1">The sequence shown here is derived from an EMBL/GenBank/DDBJ whole genome shotgun (WGS) entry which is preliminary data.</text>
</comment>
<evidence type="ECO:0000313" key="2">
    <source>
        <dbReference type="Proteomes" id="UP001603857"/>
    </source>
</evidence>
<evidence type="ECO:0000313" key="1">
    <source>
        <dbReference type="EMBL" id="KAL2326817.1"/>
    </source>
</evidence>
<proteinExistence type="predicted"/>
<gene>
    <name evidence="1" type="ORF">Fmac_020244</name>
</gene>
<dbReference type="EMBL" id="JBGMDY010000007">
    <property type="protein sequence ID" value="KAL2326817.1"/>
    <property type="molecule type" value="Genomic_DNA"/>
</dbReference>
<protein>
    <submittedName>
        <fullName evidence="1">Uncharacterized protein</fullName>
    </submittedName>
</protein>
<dbReference type="PANTHER" id="PTHR45950:SF1">
    <property type="entry name" value="HOMEOBOX-LEUCINE ZIPPER PROTEIN ATHB-15"/>
    <property type="match status" value="1"/>
</dbReference>
<dbReference type="Proteomes" id="UP001603857">
    <property type="component" value="Unassembled WGS sequence"/>
</dbReference>
<name>A0ABD1LTG2_9FABA</name>
<dbReference type="InterPro" id="IPR044830">
    <property type="entry name" value="HD-Zip_III"/>
</dbReference>
<reference evidence="1 2" key="1">
    <citation type="submission" date="2024-08" db="EMBL/GenBank/DDBJ databases">
        <title>Insights into the chromosomal genome structure of Flemingia macrophylla.</title>
        <authorList>
            <person name="Ding Y."/>
            <person name="Zhao Y."/>
            <person name="Bi W."/>
            <person name="Wu M."/>
            <person name="Zhao G."/>
            <person name="Gong Y."/>
            <person name="Li W."/>
            <person name="Zhang P."/>
        </authorList>
    </citation>
    <scope>NUCLEOTIDE SEQUENCE [LARGE SCALE GENOMIC DNA]</scope>
    <source>
        <strain evidence="1">DYQJB</strain>
        <tissue evidence="1">Leaf</tissue>
    </source>
</reference>